<sequence>MIDVSIPHPFLGDETTSQLEREGLLSPAVNNKRNLSATVLNSSSSSSSSSSVSVSSTSAVFTAAAVNQPVDTITIPDRLSIEAYEYMGFKQSVAKELWSNFVDLASEWECPFEEFAYMRIEDSGLDVTGGSEDWNGCLDGIGINQELKDAIMMPEFADIRCTGTAKFWVREVVQERFEFLQHLEDEARHALALRQRSQKGGRPKSGSISETPSAPSPRSKKERASIGSSSASTLTFAGSSAQSATKEDSEPQPVVSDAEISKTLPGHTIIWRASYKNATLAMQDSQSGSIRLELISTAPGDFSGRKKVAYFTPQKEVAHKFAQWAKHKFNDQEVFITRVFIPDAMLNELSSGTTYLWFEDRSRPKDEWKRVVCLSRKAYDLDEDLSWIARKDLLIGNMVRGVNQKFNNMPESDYPKLTIEDVLHVEIGGYSKEAIQWVFQSSKAQRAFSKHCGDKITFFSLGTYFAPKPEEEVAAYKQG</sequence>
<name>A0ABR1L7K6_9PEZI</name>
<organism evidence="2 3">
    <name type="scientific">Phyllosticta citribraziliensis</name>
    <dbReference type="NCBI Taxonomy" id="989973"/>
    <lineage>
        <taxon>Eukaryota</taxon>
        <taxon>Fungi</taxon>
        <taxon>Dikarya</taxon>
        <taxon>Ascomycota</taxon>
        <taxon>Pezizomycotina</taxon>
        <taxon>Dothideomycetes</taxon>
        <taxon>Dothideomycetes incertae sedis</taxon>
        <taxon>Botryosphaeriales</taxon>
        <taxon>Phyllostictaceae</taxon>
        <taxon>Phyllosticta</taxon>
    </lineage>
</organism>
<evidence type="ECO:0000313" key="3">
    <source>
        <dbReference type="Proteomes" id="UP001360953"/>
    </source>
</evidence>
<proteinExistence type="predicted"/>
<reference evidence="2 3" key="1">
    <citation type="submission" date="2024-04" db="EMBL/GenBank/DDBJ databases">
        <title>Phyllosticta paracitricarpa is synonymous to the EU quarantine fungus P. citricarpa based on phylogenomic analyses.</title>
        <authorList>
            <consortium name="Lawrence Berkeley National Laboratory"/>
            <person name="Van ingen-buijs V.A."/>
            <person name="Van westerhoven A.C."/>
            <person name="Haridas S."/>
            <person name="Skiadas P."/>
            <person name="Martin F."/>
            <person name="Groenewald J.Z."/>
            <person name="Crous P.W."/>
            <person name="Seidl M.F."/>
        </authorList>
    </citation>
    <scope>NUCLEOTIDE SEQUENCE [LARGE SCALE GENOMIC DNA]</scope>
    <source>
        <strain evidence="2 3">CPC 17464</strain>
    </source>
</reference>
<feature type="compositionally biased region" description="Polar residues" evidence="1">
    <location>
        <begin position="226"/>
        <end position="244"/>
    </location>
</feature>
<protein>
    <submittedName>
        <fullName evidence="2">Uncharacterized protein</fullName>
    </submittedName>
</protein>
<evidence type="ECO:0000256" key="1">
    <source>
        <dbReference type="SAM" id="MobiDB-lite"/>
    </source>
</evidence>
<feature type="region of interest" description="Disordered" evidence="1">
    <location>
        <begin position="194"/>
        <end position="259"/>
    </location>
</feature>
<dbReference type="GeneID" id="92034920"/>
<dbReference type="Proteomes" id="UP001360953">
    <property type="component" value="Unassembled WGS sequence"/>
</dbReference>
<comment type="caution">
    <text evidence="2">The sequence shown here is derived from an EMBL/GenBank/DDBJ whole genome shotgun (WGS) entry which is preliminary data.</text>
</comment>
<gene>
    <name evidence="2" type="ORF">J3D65DRAFT_642651</name>
</gene>
<dbReference type="RefSeq" id="XP_066650087.1">
    <property type="nucleotide sequence ID" value="XM_066802014.1"/>
</dbReference>
<keyword evidence="3" id="KW-1185">Reference proteome</keyword>
<dbReference type="EMBL" id="JBBPEH010000016">
    <property type="protein sequence ID" value="KAK7529637.1"/>
    <property type="molecule type" value="Genomic_DNA"/>
</dbReference>
<accession>A0ABR1L7K6</accession>
<evidence type="ECO:0000313" key="2">
    <source>
        <dbReference type="EMBL" id="KAK7529637.1"/>
    </source>
</evidence>